<accession>A0ABP9EGA2</accession>
<evidence type="ECO:0000313" key="10">
    <source>
        <dbReference type="Proteomes" id="UP001499988"/>
    </source>
</evidence>
<dbReference type="Gene3D" id="3.30.420.270">
    <property type="match status" value="1"/>
</dbReference>
<evidence type="ECO:0000256" key="7">
    <source>
        <dbReference type="RuleBase" id="RU003879"/>
    </source>
</evidence>
<dbReference type="PANTHER" id="PTHR30558">
    <property type="entry name" value="EXBD MEMBRANE COMPONENT OF PMF-DRIVEN MACROMOLECULE IMPORT SYSTEM"/>
    <property type="match status" value="1"/>
</dbReference>
<evidence type="ECO:0000256" key="3">
    <source>
        <dbReference type="ARBA" id="ARBA00022475"/>
    </source>
</evidence>
<keyword evidence="5 8" id="KW-1133">Transmembrane helix</keyword>
<feature type="transmembrane region" description="Helical" evidence="8">
    <location>
        <begin position="20"/>
        <end position="38"/>
    </location>
</feature>
<keyword evidence="7" id="KW-0653">Protein transport</keyword>
<evidence type="ECO:0000256" key="1">
    <source>
        <dbReference type="ARBA" id="ARBA00004162"/>
    </source>
</evidence>
<comment type="similarity">
    <text evidence="2 7">Belongs to the ExbD/TolR family.</text>
</comment>
<dbReference type="EMBL" id="BAABJZ010000007">
    <property type="protein sequence ID" value="GAA4876033.1"/>
    <property type="molecule type" value="Genomic_DNA"/>
</dbReference>
<dbReference type="InterPro" id="IPR003400">
    <property type="entry name" value="ExbD"/>
</dbReference>
<protein>
    <submittedName>
        <fullName evidence="9">Biopolymer transporter ExbD</fullName>
    </submittedName>
</protein>
<keyword evidence="10" id="KW-1185">Reference proteome</keyword>
<dbReference type="Pfam" id="PF02472">
    <property type="entry name" value="ExbD"/>
    <property type="match status" value="1"/>
</dbReference>
<evidence type="ECO:0000256" key="4">
    <source>
        <dbReference type="ARBA" id="ARBA00022692"/>
    </source>
</evidence>
<evidence type="ECO:0000256" key="8">
    <source>
        <dbReference type="SAM" id="Phobius"/>
    </source>
</evidence>
<gene>
    <name evidence="9" type="ORF">GCM10023333_06620</name>
</gene>
<name>A0ABP9EGA2_9GAMM</name>
<comment type="caution">
    <text evidence="9">The sequence shown here is derived from an EMBL/GenBank/DDBJ whole genome shotgun (WGS) entry which is preliminary data.</text>
</comment>
<keyword evidence="3" id="KW-1003">Cell membrane</keyword>
<sequence length="136" mass="15028">MLSERPDVDQDAEINMTPMLDVVFILLIFFIVSTSFTTQTAIEIERPHASTAESMEQTPVLLVLDAAGRVYLDDQTLDVYYLEGRLRQLVAQTPQIQLLIMADENCPTGATIEVLDIARRSGIQHSPIAASVGIKP</sequence>
<keyword evidence="4 7" id="KW-0812">Transmembrane</keyword>
<keyword evidence="6 8" id="KW-0472">Membrane</keyword>
<evidence type="ECO:0000313" key="9">
    <source>
        <dbReference type="EMBL" id="GAA4876033.1"/>
    </source>
</evidence>
<evidence type="ECO:0000256" key="6">
    <source>
        <dbReference type="ARBA" id="ARBA00023136"/>
    </source>
</evidence>
<comment type="subcellular location">
    <subcellularLocation>
        <location evidence="1">Cell membrane</location>
        <topology evidence="1">Single-pass membrane protein</topology>
    </subcellularLocation>
    <subcellularLocation>
        <location evidence="7">Cell membrane</location>
        <topology evidence="7">Single-pass type II membrane protein</topology>
    </subcellularLocation>
</comment>
<keyword evidence="7" id="KW-0813">Transport</keyword>
<dbReference type="RefSeq" id="WP_345333393.1">
    <property type="nucleotide sequence ID" value="NZ_BAABJZ010000007.1"/>
</dbReference>
<organism evidence="9 10">
    <name type="scientific">Ferrimonas pelagia</name>
    <dbReference type="NCBI Taxonomy" id="1177826"/>
    <lineage>
        <taxon>Bacteria</taxon>
        <taxon>Pseudomonadati</taxon>
        <taxon>Pseudomonadota</taxon>
        <taxon>Gammaproteobacteria</taxon>
        <taxon>Alteromonadales</taxon>
        <taxon>Ferrimonadaceae</taxon>
        <taxon>Ferrimonas</taxon>
    </lineage>
</organism>
<evidence type="ECO:0000256" key="2">
    <source>
        <dbReference type="ARBA" id="ARBA00005811"/>
    </source>
</evidence>
<reference evidence="10" key="1">
    <citation type="journal article" date="2019" name="Int. J. Syst. Evol. Microbiol.">
        <title>The Global Catalogue of Microorganisms (GCM) 10K type strain sequencing project: providing services to taxonomists for standard genome sequencing and annotation.</title>
        <authorList>
            <consortium name="The Broad Institute Genomics Platform"/>
            <consortium name="The Broad Institute Genome Sequencing Center for Infectious Disease"/>
            <person name="Wu L."/>
            <person name="Ma J."/>
        </authorList>
    </citation>
    <scope>NUCLEOTIDE SEQUENCE [LARGE SCALE GENOMIC DNA]</scope>
    <source>
        <strain evidence="10">JCM 18401</strain>
    </source>
</reference>
<evidence type="ECO:0000256" key="5">
    <source>
        <dbReference type="ARBA" id="ARBA00022989"/>
    </source>
</evidence>
<dbReference type="Proteomes" id="UP001499988">
    <property type="component" value="Unassembled WGS sequence"/>
</dbReference>
<dbReference type="PANTHER" id="PTHR30558:SF13">
    <property type="entry name" value="BIOPOLYMER TRANSPORT PROTEIN EXBD2"/>
    <property type="match status" value="1"/>
</dbReference>
<proteinExistence type="inferred from homology"/>